<dbReference type="GO" id="GO:0031625">
    <property type="term" value="F:ubiquitin protein ligase binding"/>
    <property type="evidence" value="ECO:0000318"/>
    <property type="project" value="GO_Central"/>
</dbReference>
<evidence type="ECO:0000256" key="2">
    <source>
        <dbReference type="ARBA" id="ARBA00006019"/>
    </source>
</evidence>
<feature type="domain" description="Cullin N-terminal" evidence="7">
    <location>
        <begin position="37"/>
        <end position="381"/>
    </location>
</feature>
<evidence type="ECO:0000313" key="9">
    <source>
        <dbReference type="Proteomes" id="UP000028999"/>
    </source>
</evidence>
<organism evidence="8 9">
    <name type="scientific">Brassica napus</name>
    <name type="common">Rape</name>
    <dbReference type="NCBI Taxonomy" id="3708"/>
    <lineage>
        <taxon>Eukaryota</taxon>
        <taxon>Viridiplantae</taxon>
        <taxon>Streptophyta</taxon>
        <taxon>Embryophyta</taxon>
        <taxon>Tracheophyta</taxon>
        <taxon>Spermatophyta</taxon>
        <taxon>Magnoliopsida</taxon>
        <taxon>eudicotyledons</taxon>
        <taxon>Gunneridae</taxon>
        <taxon>Pentapetalae</taxon>
        <taxon>rosids</taxon>
        <taxon>malvids</taxon>
        <taxon>Brassicales</taxon>
        <taxon>Brassicaceae</taxon>
        <taxon>Brassiceae</taxon>
        <taxon>Brassica</taxon>
    </lineage>
</organism>
<keyword evidence="4" id="KW-0833">Ubl conjugation pathway</keyword>
<dbReference type="InterPro" id="IPR045093">
    <property type="entry name" value="Cullin"/>
</dbReference>
<sequence>MSRENVKPMTMDQGSDLIDAAVTKLKRILEGKPEPASESHEYVRNYTAVYNMCTQKPPDDLSQQLYDKYGGIFEDYDKHTVLPSIMEKHDEYMLRELSRMWDIHKDMVRWLSRFFFYLDRYFITRRSLPSLTEVGMTCFRDHVYNNVHFNVKQVIIALIHKEREGQQIDSALLKNILDLFVQNGMGSMERYEDDFEMFFLQETAFYYSRRSSSWILEDSCPEYMIKSEEALKKEKERVTHYLHSTTEPKLVEIVQTHLLVLVAKPLLEKESSGISALLRDDKMDDLSRMYRLYHAIPKGLEPVAEAFRLHVTSEGNALIKQAEDAATSGSIIDLHDKYMAYVTDCFQNHTLFHKALKEAFEIFCNKKVTGSSSAELLATYTFNKNPLSLSLERNLSPQFPDQNLSQGRRFCFVFISRSLIEGVPARSCCCLF</sequence>
<dbReference type="Pfam" id="PF00888">
    <property type="entry name" value="Cullin"/>
    <property type="match status" value="1"/>
</dbReference>
<dbReference type="STRING" id="3708.A0A078IS05"/>
<evidence type="ECO:0000256" key="1">
    <source>
        <dbReference type="ARBA" id="ARBA00004906"/>
    </source>
</evidence>
<keyword evidence="9" id="KW-1185">Reference proteome</keyword>
<keyword evidence="3" id="KW-1017">Isopeptide bond</keyword>
<dbReference type="FunFam" id="1.20.1310.10:FF:000021">
    <property type="entry name" value="Cullin-1, putative"/>
    <property type="match status" value="1"/>
</dbReference>
<evidence type="ECO:0000259" key="7">
    <source>
        <dbReference type="Pfam" id="PF00888"/>
    </source>
</evidence>
<dbReference type="PANTHER" id="PTHR11932">
    <property type="entry name" value="CULLIN"/>
    <property type="match status" value="1"/>
</dbReference>
<reference evidence="8 9" key="1">
    <citation type="journal article" date="2014" name="Science">
        <title>Plant genetics. Early allopolyploid evolution in the post-Neolithic Brassica napus oilseed genome.</title>
        <authorList>
            <person name="Chalhoub B."/>
            <person name="Denoeud F."/>
            <person name="Liu S."/>
            <person name="Parkin I.A."/>
            <person name="Tang H."/>
            <person name="Wang X."/>
            <person name="Chiquet J."/>
            <person name="Belcram H."/>
            <person name="Tong C."/>
            <person name="Samans B."/>
            <person name="Correa M."/>
            <person name="Da Silva C."/>
            <person name="Just J."/>
            <person name="Falentin C."/>
            <person name="Koh C.S."/>
            <person name="Le Clainche I."/>
            <person name="Bernard M."/>
            <person name="Bento P."/>
            <person name="Noel B."/>
            <person name="Labadie K."/>
            <person name="Alberti A."/>
            <person name="Charles M."/>
            <person name="Arnaud D."/>
            <person name="Guo H."/>
            <person name="Daviaud C."/>
            <person name="Alamery S."/>
            <person name="Jabbari K."/>
            <person name="Zhao M."/>
            <person name="Edger P.P."/>
            <person name="Chelaifa H."/>
            <person name="Tack D."/>
            <person name="Lassalle G."/>
            <person name="Mestiri I."/>
            <person name="Schnel N."/>
            <person name="Le Paslier M.C."/>
            <person name="Fan G."/>
            <person name="Renault V."/>
            <person name="Bayer P.E."/>
            <person name="Golicz A.A."/>
            <person name="Manoli S."/>
            <person name="Lee T.H."/>
            <person name="Thi V.H."/>
            <person name="Chalabi S."/>
            <person name="Hu Q."/>
            <person name="Fan C."/>
            <person name="Tollenaere R."/>
            <person name="Lu Y."/>
            <person name="Battail C."/>
            <person name="Shen J."/>
            <person name="Sidebottom C.H."/>
            <person name="Wang X."/>
            <person name="Canaguier A."/>
            <person name="Chauveau A."/>
            <person name="Berard A."/>
            <person name="Deniot G."/>
            <person name="Guan M."/>
            <person name="Liu Z."/>
            <person name="Sun F."/>
            <person name="Lim Y.P."/>
            <person name="Lyons E."/>
            <person name="Town C.D."/>
            <person name="Bancroft I."/>
            <person name="Wang X."/>
            <person name="Meng J."/>
            <person name="Ma J."/>
            <person name="Pires J.C."/>
            <person name="King G.J."/>
            <person name="Brunel D."/>
            <person name="Delourme R."/>
            <person name="Renard M."/>
            <person name="Aury J.M."/>
            <person name="Adams K.L."/>
            <person name="Batley J."/>
            <person name="Snowdon R.J."/>
            <person name="Tost J."/>
            <person name="Edwards D."/>
            <person name="Zhou Y."/>
            <person name="Hua W."/>
            <person name="Sharpe A.G."/>
            <person name="Paterson A.H."/>
            <person name="Guan C."/>
            <person name="Wincker P."/>
        </authorList>
    </citation>
    <scope>NUCLEOTIDE SEQUENCE [LARGE SCALE GENOMIC DNA]</scope>
    <source>
        <strain evidence="9">cv. Darmor-bzh</strain>
    </source>
</reference>
<dbReference type="FunFam" id="1.20.1310.10:FF:000014">
    <property type="entry name" value="Cullin 5"/>
    <property type="match status" value="1"/>
</dbReference>
<proteinExistence type="inferred from homology"/>
<dbReference type="GO" id="GO:0031461">
    <property type="term" value="C:cullin-RING ubiquitin ligase complex"/>
    <property type="evidence" value="ECO:0000318"/>
    <property type="project" value="GO_Central"/>
</dbReference>
<dbReference type="EMBL" id="LK033035">
    <property type="protein sequence ID" value="CDY51863.1"/>
    <property type="molecule type" value="Genomic_DNA"/>
</dbReference>
<evidence type="ECO:0000256" key="3">
    <source>
        <dbReference type="ARBA" id="ARBA00022499"/>
    </source>
</evidence>
<name>A0A078IS05_BRANA</name>
<dbReference type="InterPro" id="IPR016159">
    <property type="entry name" value="Cullin_repeat-like_dom_sf"/>
</dbReference>
<comment type="pathway">
    <text evidence="1">Protein modification; protein ubiquitination.</text>
</comment>
<dbReference type="OMA" id="ASIWIWE"/>
<evidence type="ECO:0000256" key="5">
    <source>
        <dbReference type="ARBA" id="ARBA00022843"/>
    </source>
</evidence>
<protein>
    <recommendedName>
        <fullName evidence="6">Cullin-5</fullName>
    </recommendedName>
</protein>
<dbReference type="GO" id="GO:0016567">
    <property type="term" value="P:protein ubiquitination"/>
    <property type="evidence" value="ECO:0000318"/>
    <property type="project" value="GO_Central"/>
</dbReference>
<comment type="similarity">
    <text evidence="2">Belongs to the cullin family.</text>
</comment>
<dbReference type="SUPFAM" id="SSF74788">
    <property type="entry name" value="Cullin repeat-like"/>
    <property type="match status" value="1"/>
</dbReference>
<accession>A0A078IS05</accession>
<gene>
    <name evidence="8" type="primary">BnaC03g77150D</name>
    <name evidence="8" type="ORF">GSBRNA2T00004430001</name>
</gene>
<evidence type="ECO:0000256" key="4">
    <source>
        <dbReference type="ARBA" id="ARBA00022786"/>
    </source>
</evidence>
<keyword evidence="5" id="KW-0832">Ubl conjugation</keyword>
<evidence type="ECO:0000313" key="8">
    <source>
        <dbReference type="EMBL" id="CDY51863.1"/>
    </source>
</evidence>
<dbReference type="GO" id="GO:0006511">
    <property type="term" value="P:ubiquitin-dependent protein catabolic process"/>
    <property type="evidence" value="ECO:0007669"/>
    <property type="project" value="InterPro"/>
</dbReference>
<dbReference type="AlphaFoldDB" id="A0A078IS05"/>
<dbReference type="InterPro" id="IPR001373">
    <property type="entry name" value="Cullin_N"/>
</dbReference>
<dbReference type="Gene3D" id="1.20.1310.10">
    <property type="entry name" value="Cullin Repeats"/>
    <property type="match status" value="3"/>
</dbReference>
<dbReference type="PaxDb" id="3708-A0A078IS05"/>
<evidence type="ECO:0000256" key="6">
    <source>
        <dbReference type="ARBA" id="ARBA00040451"/>
    </source>
</evidence>
<dbReference type="Gramene" id="CDY51863">
    <property type="protein sequence ID" value="CDY51863"/>
    <property type="gene ID" value="GSBRNA2T00004430001"/>
</dbReference>
<dbReference type="Proteomes" id="UP000028999">
    <property type="component" value="Unassembled WGS sequence"/>
</dbReference>